<evidence type="ECO:0000313" key="2">
    <source>
        <dbReference type="EMBL" id="MBD8042170.1"/>
    </source>
</evidence>
<name>A0ABR8YD74_9BACT</name>
<dbReference type="InterPro" id="IPR053392">
    <property type="entry name" value="Transposase_IS30-like"/>
</dbReference>
<dbReference type="SUPFAM" id="SSF53098">
    <property type="entry name" value="Ribonuclease H-like"/>
    <property type="match status" value="1"/>
</dbReference>
<sequence>MAESRRCHTPGNRGLDDVLQWRIIEFIKNEQWSPRQISGRLKLEGINVSHEAIYALIRKDESGELASHCRHKMKYKRKASHRHETKATNIRNRVSIHERPAEADGKRFGDWEMDLIVDKDSNAILTLTERSTNFLLMERLKHGKKAKPVARTVWRLLLPYKGEALKSITTDNGSEFAEHEWITKKLNVPVYFADSYCAWQKGAIENGNKLIRQYIPKGTDISTVTEGKITKIRKKINARPREKLNF</sequence>
<protein>
    <submittedName>
        <fullName evidence="2">IS30 family transposase</fullName>
    </submittedName>
</protein>
<dbReference type="Proteomes" id="UP000620874">
    <property type="component" value="Unassembled WGS sequence"/>
</dbReference>
<dbReference type="PROSITE" id="PS50994">
    <property type="entry name" value="INTEGRASE"/>
    <property type="match status" value="1"/>
</dbReference>
<proteinExistence type="predicted"/>
<evidence type="ECO:0000259" key="1">
    <source>
        <dbReference type="PROSITE" id="PS50994"/>
    </source>
</evidence>
<dbReference type="InterPro" id="IPR012337">
    <property type="entry name" value="RNaseH-like_sf"/>
</dbReference>
<gene>
    <name evidence="2" type="ORF">H9625_17415</name>
</gene>
<reference evidence="2 3" key="1">
    <citation type="submission" date="2020-08" db="EMBL/GenBank/DDBJ databases">
        <title>A Genomic Blueprint of the Chicken Gut Microbiome.</title>
        <authorList>
            <person name="Gilroy R."/>
            <person name="Ravi A."/>
            <person name="Getino M."/>
            <person name="Pursley I."/>
            <person name="Horton D.L."/>
            <person name="Alikhan N.-F."/>
            <person name="Baker D."/>
            <person name="Gharbi K."/>
            <person name="Hall N."/>
            <person name="Watson M."/>
            <person name="Adriaenssens E.M."/>
            <person name="Foster-Nyarko E."/>
            <person name="Jarju S."/>
            <person name="Secka A."/>
            <person name="Antonio M."/>
            <person name="Oren A."/>
            <person name="Chaudhuri R."/>
            <person name="La Ragione R.M."/>
            <person name="Hildebrand F."/>
            <person name="Pallen M.J."/>
        </authorList>
    </citation>
    <scope>NUCLEOTIDE SEQUENCE [LARGE SCALE GENOMIC DNA]</scope>
    <source>
        <strain evidence="2 3">Sa1CVN1</strain>
    </source>
</reference>
<dbReference type="PANTHER" id="PTHR10948:SF23">
    <property type="entry name" value="TRANSPOSASE INSI FOR INSERTION SEQUENCE ELEMENT IS30A-RELATED"/>
    <property type="match status" value="1"/>
</dbReference>
<dbReference type="EMBL" id="JACSPP010000147">
    <property type="protein sequence ID" value="MBD8042170.1"/>
    <property type="molecule type" value="Genomic_DNA"/>
</dbReference>
<dbReference type="Gene3D" id="3.30.420.10">
    <property type="entry name" value="Ribonuclease H-like superfamily/Ribonuclease H"/>
    <property type="match status" value="1"/>
</dbReference>
<accession>A0ABR8YD74</accession>
<keyword evidence="3" id="KW-1185">Reference proteome</keyword>
<dbReference type="InterPro" id="IPR051917">
    <property type="entry name" value="Transposase-Integrase"/>
</dbReference>
<dbReference type="InterPro" id="IPR001584">
    <property type="entry name" value="Integrase_cat-core"/>
</dbReference>
<dbReference type="NCBIfam" id="NF033563">
    <property type="entry name" value="transpos_IS30"/>
    <property type="match status" value="1"/>
</dbReference>
<organism evidence="2 3">
    <name type="scientific">Phocaeicola intestinalis</name>
    <dbReference type="NCBI Taxonomy" id="2762212"/>
    <lineage>
        <taxon>Bacteria</taxon>
        <taxon>Pseudomonadati</taxon>
        <taxon>Bacteroidota</taxon>
        <taxon>Bacteroidia</taxon>
        <taxon>Bacteroidales</taxon>
        <taxon>Bacteroidaceae</taxon>
        <taxon>Phocaeicola</taxon>
    </lineage>
</organism>
<evidence type="ECO:0000313" key="3">
    <source>
        <dbReference type="Proteomes" id="UP000620874"/>
    </source>
</evidence>
<comment type="caution">
    <text evidence="2">The sequence shown here is derived from an EMBL/GenBank/DDBJ whole genome shotgun (WGS) entry which is preliminary data.</text>
</comment>
<feature type="non-terminal residue" evidence="2">
    <location>
        <position position="246"/>
    </location>
</feature>
<dbReference type="InterPro" id="IPR036397">
    <property type="entry name" value="RNaseH_sf"/>
</dbReference>
<feature type="domain" description="Integrase catalytic" evidence="1">
    <location>
        <begin position="96"/>
        <end position="246"/>
    </location>
</feature>
<dbReference type="PANTHER" id="PTHR10948">
    <property type="entry name" value="TRANSPOSASE"/>
    <property type="match status" value="1"/>
</dbReference>